<accession>A0A5R9GLS1</accession>
<dbReference type="GO" id="GO:0005509">
    <property type="term" value="F:calcium ion binding"/>
    <property type="evidence" value="ECO:0007669"/>
    <property type="project" value="InterPro"/>
</dbReference>
<organism evidence="3 4">
    <name type="scientific">Mariprofundus erugo</name>
    <dbReference type="NCBI Taxonomy" id="2528639"/>
    <lineage>
        <taxon>Bacteria</taxon>
        <taxon>Pseudomonadati</taxon>
        <taxon>Pseudomonadota</taxon>
        <taxon>Candidatius Mariprofundia</taxon>
        <taxon>Mariprofundales</taxon>
        <taxon>Mariprofundaceae</taxon>
        <taxon>Mariprofundus</taxon>
    </lineage>
</organism>
<evidence type="ECO:0000313" key="3">
    <source>
        <dbReference type="EMBL" id="TLS67030.1"/>
    </source>
</evidence>
<dbReference type="OrthoDB" id="5955561at2"/>
<feature type="chain" id="PRO_5024276557" description="EF-hand domain-containing protein" evidence="1">
    <location>
        <begin position="28"/>
        <end position="106"/>
    </location>
</feature>
<feature type="signal peptide" evidence="1">
    <location>
        <begin position="1"/>
        <end position="27"/>
    </location>
</feature>
<name>A0A5R9GLS1_9PROT</name>
<dbReference type="SUPFAM" id="SSF47473">
    <property type="entry name" value="EF-hand"/>
    <property type="match status" value="1"/>
</dbReference>
<dbReference type="AlphaFoldDB" id="A0A5R9GLS1"/>
<evidence type="ECO:0000259" key="2">
    <source>
        <dbReference type="PROSITE" id="PS50222"/>
    </source>
</evidence>
<sequence length="106" mass="11847">MHTTPLRYLAAPLLALTLCCHTPPARADGLEAFDSNGDGEVSFEEVMKHLEPGIRKSFDALDRNHDGVLSAKDFDDLHQGLEKLDQWLKELIKPLLQKPENEGVEV</sequence>
<dbReference type="PROSITE" id="PS50222">
    <property type="entry name" value="EF_HAND_2"/>
    <property type="match status" value="1"/>
</dbReference>
<dbReference type="InterPro" id="IPR011992">
    <property type="entry name" value="EF-hand-dom_pair"/>
</dbReference>
<proteinExistence type="predicted"/>
<dbReference type="Gene3D" id="1.10.238.10">
    <property type="entry name" value="EF-hand"/>
    <property type="match status" value="1"/>
</dbReference>
<protein>
    <recommendedName>
        <fullName evidence="2">EF-hand domain-containing protein</fullName>
    </recommendedName>
</protein>
<evidence type="ECO:0000313" key="4">
    <source>
        <dbReference type="Proteomes" id="UP000306585"/>
    </source>
</evidence>
<feature type="domain" description="EF-hand" evidence="2">
    <location>
        <begin position="49"/>
        <end position="84"/>
    </location>
</feature>
<dbReference type="InterPro" id="IPR002048">
    <property type="entry name" value="EF_hand_dom"/>
</dbReference>
<dbReference type="InterPro" id="IPR018247">
    <property type="entry name" value="EF_Hand_1_Ca_BS"/>
</dbReference>
<dbReference type="Pfam" id="PF13202">
    <property type="entry name" value="EF-hand_5"/>
    <property type="match status" value="2"/>
</dbReference>
<keyword evidence="4" id="KW-1185">Reference proteome</keyword>
<reference evidence="3 4" key="1">
    <citation type="journal article" date="2019" name="Appl. Environ. Microbiol.">
        <title>Environmental Evidence and Genomic Insight of Iron-oxidizing Bacteria Preference Towards More Corrosion Resistant Stainless Steel at Higher Salinities.</title>
        <authorList>
            <person name="Garrison C.E."/>
            <person name="Price K.A."/>
            <person name="Field E.K."/>
        </authorList>
    </citation>
    <scope>NUCLEOTIDE SEQUENCE [LARGE SCALE GENOMIC DNA]</scope>
    <source>
        <strain evidence="3 4">P3</strain>
    </source>
</reference>
<evidence type="ECO:0000256" key="1">
    <source>
        <dbReference type="SAM" id="SignalP"/>
    </source>
</evidence>
<dbReference type="Proteomes" id="UP000306585">
    <property type="component" value="Unassembled WGS sequence"/>
</dbReference>
<dbReference type="PROSITE" id="PS00018">
    <property type="entry name" value="EF_HAND_1"/>
    <property type="match status" value="1"/>
</dbReference>
<comment type="caution">
    <text evidence="3">The sequence shown here is derived from an EMBL/GenBank/DDBJ whole genome shotgun (WGS) entry which is preliminary data.</text>
</comment>
<keyword evidence="1" id="KW-0732">Signal</keyword>
<dbReference type="RefSeq" id="WP_138239421.1">
    <property type="nucleotide sequence ID" value="NZ_VBRY01000007.1"/>
</dbReference>
<gene>
    <name evidence="3" type="ORF">FEF65_08770</name>
</gene>
<dbReference type="EMBL" id="VBRY01000007">
    <property type="protein sequence ID" value="TLS67030.1"/>
    <property type="molecule type" value="Genomic_DNA"/>
</dbReference>